<feature type="compositionally biased region" description="Low complexity" evidence="5">
    <location>
        <begin position="34"/>
        <end position="52"/>
    </location>
</feature>
<dbReference type="EMBL" id="KI635731">
    <property type="protein sequence ID" value="ETB62297.1"/>
    <property type="molecule type" value="Genomic_DNA"/>
</dbReference>
<evidence type="ECO:0000259" key="6">
    <source>
        <dbReference type="PROSITE" id="PS51083"/>
    </source>
</evidence>
<dbReference type="PROSITE" id="PS51083">
    <property type="entry name" value="ZF_HIT"/>
    <property type="match status" value="1"/>
</dbReference>
<protein>
    <recommendedName>
        <fullName evidence="6">HIT-type domain-containing protein</fullName>
    </recommendedName>
</protein>
<dbReference type="SUPFAM" id="SSF144232">
    <property type="entry name" value="HIT/MYND zinc finger-like"/>
    <property type="match status" value="1"/>
</dbReference>
<dbReference type="GO" id="GO:0008270">
    <property type="term" value="F:zinc ion binding"/>
    <property type="evidence" value="ECO:0007669"/>
    <property type="project" value="UniProtKB-UniRule"/>
</dbReference>
<feature type="compositionally biased region" description="Polar residues" evidence="5">
    <location>
        <begin position="75"/>
        <end position="90"/>
    </location>
</feature>
<dbReference type="PANTHER" id="PTHR13483:SF3">
    <property type="entry name" value="BOX C_D SNORNA PROTEIN 1"/>
    <property type="match status" value="1"/>
</dbReference>
<proteinExistence type="predicted"/>
<organism evidence="7 8">
    <name type="scientific">Plasmodium yoelii 17X</name>
    <dbReference type="NCBI Taxonomy" id="1323249"/>
    <lineage>
        <taxon>Eukaryota</taxon>
        <taxon>Sar</taxon>
        <taxon>Alveolata</taxon>
        <taxon>Apicomplexa</taxon>
        <taxon>Aconoidasida</taxon>
        <taxon>Haemosporida</taxon>
        <taxon>Plasmodiidae</taxon>
        <taxon>Plasmodium</taxon>
        <taxon>Plasmodium (Vinckeia)</taxon>
    </lineage>
</organism>
<keyword evidence="3" id="KW-0862">Zinc</keyword>
<evidence type="ECO:0000256" key="5">
    <source>
        <dbReference type="SAM" id="MobiDB-lite"/>
    </source>
</evidence>
<evidence type="ECO:0000256" key="4">
    <source>
        <dbReference type="PROSITE-ProRule" id="PRU00453"/>
    </source>
</evidence>
<sequence>MKKMMESHQGRQPNCADGLWNSNKQNNQIKERGNTNNIDNNNNDNNNNNISYNEEYNTHFKDLQNNDNIKKKETNSPNLKNYNNIQPYGNINDQKKKNFFFNNFTNKASNTSNINKGYSIANNINRNCENWTNNTTYQCDGKYPSSSLYNNKNNYRFNNLNLNSHHNNNHSNNKNNMYIHNNIIHEECQNVSNVQPISNINSNSNIKYRNTNYVTNFNKNGKKRKLIMGNKMVNNFEKKNKLEGNPKDENEDVQNSSDNLVSNLENKLNINSSKKYNENDTQQNDIQQNDQSSQNNNTYNVTKTVDNIYKHNDKTNMKKLERNENNINDNSYKIKENDVLKDAIEYFSNINKYKNEELNLDDDDDNIINFDGDNKNICYVCKKNMYIYKCPFCEARTCCLECSKNHKKLFNCKNKLKKDLKIKNVGRNNFNDEILYKDFLFLQNVEKIVEGNYKFIKINDYEYKSNIWGYNRDKKRFHSFKQKKIYLLKAPIYTTLHKTNKTCIRNNIIYWTVKVTFSNLNFFIIRDNVSENSTFLQLLHVLCAKTENLQSKLSEFFKNLSSIRIYLKNGVEVKDLNNDKSKVGNTDKEVIDKEVIDKEVIDKEVIDKEVIDKEVIDKEVIDKEVIDKEVIDKEVIDKEVIDKEVVDEEVVDKEVIDKEVVDKEVIDKDVVDKEVIDKDVIDEEVIDEEVVEKIAEEQNDNTTEKSFDGFENSQRNECNFFSVKHTINYALTNQSFYEYPHFFFEILYENNIPIPNPLYKDSSTSKSS</sequence>
<dbReference type="OrthoDB" id="272357at2759"/>
<dbReference type="GO" id="GO:0000463">
    <property type="term" value="P:maturation of LSU-rRNA from tricistronic rRNA transcript (SSU-rRNA, 5.8S rRNA, LSU-rRNA)"/>
    <property type="evidence" value="ECO:0007669"/>
    <property type="project" value="TreeGrafter"/>
</dbReference>
<feature type="domain" description="HIT-type" evidence="6">
    <location>
        <begin position="378"/>
        <end position="412"/>
    </location>
</feature>
<evidence type="ECO:0000313" key="7">
    <source>
        <dbReference type="EMBL" id="ETB62297.1"/>
    </source>
</evidence>
<dbReference type="AlphaFoldDB" id="V7PUI9"/>
<name>V7PUI9_PLAYE</name>
<feature type="compositionally biased region" description="Basic and acidic residues" evidence="5">
    <location>
        <begin position="238"/>
        <end position="248"/>
    </location>
</feature>
<reference evidence="7 8" key="1">
    <citation type="submission" date="2013-11" db="EMBL/GenBank/DDBJ databases">
        <title>The Genome Sequence of Plasmodium yoelii 17X.</title>
        <authorList>
            <consortium name="The Broad Institute Genomics Platform"/>
            <consortium name="The Broad Institute Genome Sequencing Center for Infectious Disease"/>
            <person name="Neafsey D."/>
            <person name="Adams J."/>
            <person name="Walker B."/>
            <person name="Young S.K."/>
            <person name="Zeng Q."/>
            <person name="Gargeya S."/>
            <person name="Fitzgerald M."/>
            <person name="Haas B."/>
            <person name="Abouelleil A."/>
            <person name="Alvarado L."/>
            <person name="Chapman S.B."/>
            <person name="Gainer-Dewar J."/>
            <person name="Goldberg J."/>
            <person name="Griggs A."/>
            <person name="Gujja S."/>
            <person name="Hansen M."/>
            <person name="Howarth C."/>
            <person name="Imamovic A."/>
            <person name="Ireland A."/>
            <person name="Larimer J."/>
            <person name="McCowan C."/>
            <person name="Murphy C."/>
            <person name="Pearson M."/>
            <person name="Poon T.W."/>
            <person name="Priest M."/>
            <person name="Roberts A."/>
            <person name="Saif S."/>
            <person name="Shea T."/>
            <person name="Sykes S."/>
            <person name="Wortman J."/>
            <person name="Nusbaum C."/>
            <person name="Birren B."/>
        </authorList>
    </citation>
    <scope>NUCLEOTIDE SEQUENCE [LARGE SCALE GENOMIC DNA]</scope>
    <source>
        <strain evidence="7 8">17X</strain>
    </source>
</reference>
<evidence type="ECO:0000256" key="3">
    <source>
        <dbReference type="ARBA" id="ARBA00022833"/>
    </source>
</evidence>
<evidence type="ECO:0000313" key="8">
    <source>
        <dbReference type="Proteomes" id="UP000018538"/>
    </source>
</evidence>
<feature type="region of interest" description="Disordered" evidence="5">
    <location>
        <begin position="1"/>
        <end position="52"/>
    </location>
</feature>
<feature type="region of interest" description="Disordered" evidence="5">
    <location>
        <begin position="68"/>
        <end position="90"/>
    </location>
</feature>
<dbReference type="GO" id="GO:0000492">
    <property type="term" value="P:box C/D snoRNP assembly"/>
    <property type="evidence" value="ECO:0007669"/>
    <property type="project" value="TreeGrafter"/>
</dbReference>
<dbReference type="GO" id="GO:0070761">
    <property type="term" value="C:pre-snoRNP complex"/>
    <property type="evidence" value="ECO:0007669"/>
    <property type="project" value="TreeGrafter"/>
</dbReference>
<keyword evidence="2 4" id="KW-0863">Zinc-finger</keyword>
<evidence type="ECO:0000256" key="1">
    <source>
        <dbReference type="ARBA" id="ARBA00022723"/>
    </source>
</evidence>
<keyword evidence="1" id="KW-0479">Metal-binding</keyword>
<evidence type="ECO:0000256" key="2">
    <source>
        <dbReference type="ARBA" id="ARBA00022771"/>
    </source>
</evidence>
<dbReference type="PANTHER" id="PTHR13483">
    <property type="entry name" value="BOX C_D SNORNA PROTEIN 1-RELATED"/>
    <property type="match status" value="1"/>
</dbReference>
<feature type="region of interest" description="Disordered" evidence="5">
    <location>
        <begin position="238"/>
        <end position="257"/>
    </location>
</feature>
<keyword evidence="8" id="KW-1185">Reference proteome</keyword>
<dbReference type="GO" id="GO:0005634">
    <property type="term" value="C:nucleus"/>
    <property type="evidence" value="ECO:0007669"/>
    <property type="project" value="TreeGrafter"/>
</dbReference>
<dbReference type="GO" id="GO:0048254">
    <property type="term" value="P:snoRNA localization"/>
    <property type="evidence" value="ECO:0007669"/>
    <property type="project" value="TreeGrafter"/>
</dbReference>
<dbReference type="InterPro" id="IPR007529">
    <property type="entry name" value="Znf_HIT"/>
</dbReference>
<dbReference type="CDD" id="cd23023">
    <property type="entry name" value="zf-HIT_BCD1"/>
    <property type="match status" value="1"/>
</dbReference>
<accession>V7PUI9</accession>
<dbReference type="InterPro" id="IPR051639">
    <property type="entry name" value="BCD1"/>
</dbReference>
<dbReference type="Gene3D" id="3.30.60.190">
    <property type="match status" value="1"/>
</dbReference>
<dbReference type="Proteomes" id="UP000018538">
    <property type="component" value="Unassembled WGS sequence"/>
</dbReference>
<gene>
    <name evidence="7" type="ORF">YYC_00901</name>
</gene>